<keyword evidence="1" id="KW-0808">Transferase</keyword>
<accession>A0A2B4RPT5</accession>
<dbReference type="SUPFAM" id="SSF53335">
    <property type="entry name" value="S-adenosyl-L-methionine-dependent methyltransferases"/>
    <property type="match status" value="1"/>
</dbReference>
<sequence>MMSAKGQDRYLAALELSWKTSTARETLANFAEDVAAHTMNNISSLASPTFRVLGVGSGNGKSDLRILNSIATAINSSQKKKPVIHTAIVEPSSVLIQEFKSSLTSLPQPLKSLADVSFEWHRKTFQQFLESLPHEEYFDMIHFVAALYYMDAESSLKGCLQLLANGGAMFCTVGPKKSFFPKLAVKLNTVGVELVKLGLVNKLYTEVDVVEIAQRNNWKYKKLWTVQYNAEITSCFDETSADGALLLDFLTHQENFRANADKMAYKEVMEFLKKECTTDEIGKKFVKPEITSVLFCTAYFTANVSYAVEYCVDECR</sequence>
<evidence type="ECO:0000313" key="2">
    <source>
        <dbReference type="Proteomes" id="UP000225706"/>
    </source>
</evidence>
<keyword evidence="1" id="KW-0489">Methyltransferase</keyword>
<dbReference type="OrthoDB" id="5984880at2759"/>
<evidence type="ECO:0000313" key="1">
    <source>
        <dbReference type="EMBL" id="PFX19196.1"/>
    </source>
</evidence>
<dbReference type="Gene3D" id="3.40.50.150">
    <property type="entry name" value="Vaccinia Virus protein VP39"/>
    <property type="match status" value="1"/>
</dbReference>
<dbReference type="GO" id="GO:0032259">
    <property type="term" value="P:methylation"/>
    <property type="evidence" value="ECO:0007669"/>
    <property type="project" value="UniProtKB-KW"/>
</dbReference>
<protein>
    <submittedName>
        <fullName evidence="1">Histamine N-methyltransferase A</fullName>
    </submittedName>
</protein>
<dbReference type="EMBL" id="LSMT01000372">
    <property type="protein sequence ID" value="PFX19196.1"/>
    <property type="molecule type" value="Genomic_DNA"/>
</dbReference>
<dbReference type="AlphaFoldDB" id="A0A2B4RPT5"/>
<gene>
    <name evidence="1" type="primary">hnmt-a</name>
    <name evidence="1" type="ORF">AWC38_SpisGene16396</name>
</gene>
<organism evidence="1 2">
    <name type="scientific">Stylophora pistillata</name>
    <name type="common">Smooth cauliflower coral</name>
    <dbReference type="NCBI Taxonomy" id="50429"/>
    <lineage>
        <taxon>Eukaryota</taxon>
        <taxon>Metazoa</taxon>
        <taxon>Cnidaria</taxon>
        <taxon>Anthozoa</taxon>
        <taxon>Hexacorallia</taxon>
        <taxon>Scleractinia</taxon>
        <taxon>Astrocoeniina</taxon>
        <taxon>Pocilloporidae</taxon>
        <taxon>Stylophora</taxon>
    </lineage>
</organism>
<dbReference type="STRING" id="50429.A0A2B4RPT5"/>
<proteinExistence type="predicted"/>
<comment type="caution">
    <text evidence="1">The sequence shown here is derived from an EMBL/GenBank/DDBJ whole genome shotgun (WGS) entry which is preliminary data.</text>
</comment>
<dbReference type="Proteomes" id="UP000225706">
    <property type="component" value="Unassembled WGS sequence"/>
</dbReference>
<name>A0A2B4RPT5_STYPI</name>
<reference evidence="2" key="1">
    <citation type="journal article" date="2017" name="bioRxiv">
        <title>Comparative analysis of the genomes of Stylophora pistillata and Acropora digitifera provides evidence for extensive differences between species of corals.</title>
        <authorList>
            <person name="Voolstra C.R."/>
            <person name="Li Y."/>
            <person name="Liew Y.J."/>
            <person name="Baumgarten S."/>
            <person name="Zoccola D."/>
            <person name="Flot J.-F."/>
            <person name="Tambutte S."/>
            <person name="Allemand D."/>
            <person name="Aranda M."/>
        </authorList>
    </citation>
    <scope>NUCLEOTIDE SEQUENCE [LARGE SCALE GENOMIC DNA]</scope>
</reference>
<dbReference type="GO" id="GO:0008168">
    <property type="term" value="F:methyltransferase activity"/>
    <property type="evidence" value="ECO:0007669"/>
    <property type="project" value="UniProtKB-KW"/>
</dbReference>
<keyword evidence="2" id="KW-1185">Reference proteome</keyword>
<dbReference type="InterPro" id="IPR029063">
    <property type="entry name" value="SAM-dependent_MTases_sf"/>
</dbReference>